<accession>A0A9X3SAV4</accession>
<dbReference type="Proteomes" id="UP001147653">
    <property type="component" value="Unassembled WGS sequence"/>
</dbReference>
<dbReference type="AlphaFoldDB" id="A0A9X3SAV4"/>
<organism evidence="2 3">
    <name type="scientific">Solirubrobacter phytolaccae</name>
    <dbReference type="NCBI Taxonomy" id="1404360"/>
    <lineage>
        <taxon>Bacteria</taxon>
        <taxon>Bacillati</taxon>
        <taxon>Actinomycetota</taxon>
        <taxon>Thermoleophilia</taxon>
        <taxon>Solirubrobacterales</taxon>
        <taxon>Solirubrobacteraceae</taxon>
        <taxon>Solirubrobacter</taxon>
    </lineage>
</organism>
<evidence type="ECO:0000313" key="2">
    <source>
        <dbReference type="EMBL" id="MDA0184098.1"/>
    </source>
</evidence>
<dbReference type="SMART" id="SM00450">
    <property type="entry name" value="RHOD"/>
    <property type="match status" value="1"/>
</dbReference>
<dbReference type="InterPro" id="IPR036873">
    <property type="entry name" value="Rhodanese-like_dom_sf"/>
</dbReference>
<dbReference type="RefSeq" id="WP_270028515.1">
    <property type="nucleotide sequence ID" value="NZ_JAPDDP010000068.1"/>
</dbReference>
<comment type="caution">
    <text evidence="2">The sequence shown here is derived from an EMBL/GenBank/DDBJ whole genome shotgun (WGS) entry which is preliminary data.</text>
</comment>
<dbReference type="SUPFAM" id="SSF52821">
    <property type="entry name" value="Rhodanese/Cell cycle control phosphatase"/>
    <property type="match status" value="1"/>
</dbReference>
<gene>
    <name evidence="2" type="ORF">OJ997_27565</name>
</gene>
<dbReference type="Gene3D" id="3.40.250.10">
    <property type="entry name" value="Rhodanese-like domain"/>
    <property type="match status" value="1"/>
</dbReference>
<protein>
    <submittedName>
        <fullName evidence="2">Rhodanese-like domain-containing protein</fullName>
    </submittedName>
</protein>
<evidence type="ECO:0000313" key="3">
    <source>
        <dbReference type="Proteomes" id="UP001147653"/>
    </source>
</evidence>
<dbReference type="PROSITE" id="PS50206">
    <property type="entry name" value="RHODANESE_3"/>
    <property type="match status" value="1"/>
</dbReference>
<keyword evidence="3" id="KW-1185">Reference proteome</keyword>
<reference evidence="2" key="1">
    <citation type="submission" date="2022-10" db="EMBL/GenBank/DDBJ databases">
        <title>The WGS of Solirubrobacter phytolaccae KCTC 29190.</title>
        <authorList>
            <person name="Jiang Z."/>
        </authorList>
    </citation>
    <scope>NUCLEOTIDE SEQUENCE</scope>
    <source>
        <strain evidence="2">KCTC 29190</strain>
    </source>
</reference>
<dbReference type="Pfam" id="PF00581">
    <property type="entry name" value="Rhodanese"/>
    <property type="match status" value="1"/>
</dbReference>
<dbReference type="CDD" id="cd00158">
    <property type="entry name" value="RHOD"/>
    <property type="match status" value="1"/>
</dbReference>
<feature type="domain" description="Rhodanese" evidence="1">
    <location>
        <begin position="13"/>
        <end position="100"/>
    </location>
</feature>
<dbReference type="InterPro" id="IPR001763">
    <property type="entry name" value="Rhodanese-like_dom"/>
</dbReference>
<proteinExistence type="predicted"/>
<dbReference type="PANTHER" id="PTHR43031">
    <property type="entry name" value="FAD-DEPENDENT OXIDOREDUCTASE"/>
    <property type="match status" value="1"/>
</dbReference>
<evidence type="ECO:0000259" key="1">
    <source>
        <dbReference type="PROSITE" id="PS50206"/>
    </source>
</evidence>
<dbReference type="PANTHER" id="PTHR43031:SF1">
    <property type="entry name" value="PYRIDINE NUCLEOTIDE-DISULPHIDE OXIDOREDUCTASE"/>
    <property type="match status" value="1"/>
</dbReference>
<name>A0A9X3SAV4_9ACTN</name>
<sequence>MEIEAGKVAELVREGKVQLIDVRESYEWDEGRIPGARHLELGQVTAQADTIHRETPVVFYCRVGGRSAMAANAFRQAGYDAYTMTGGLLEWDAQGLPLEPDGGHVADH</sequence>
<dbReference type="InterPro" id="IPR050229">
    <property type="entry name" value="GlpE_sulfurtransferase"/>
</dbReference>
<dbReference type="EMBL" id="JAPDDP010000068">
    <property type="protein sequence ID" value="MDA0184098.1"/>
    <property type="molecule type" value="Genomic_DNA"/>
</dbReference>